<accession>A0ABQ7I280</accession>
<dbReference type="Gene3D" id="1.20.120.730">
    <property type="entry name" value="Sec23/Sec24 helical domain"/>
    <property type="match status" value="1"/>
</dbReference>
<evidence type="ECO:0000256" key="5">
    <source>
        <dbReference type="ARBA" id="ARBA00022723"/>
    </source>
</evidence>
<dbReference type="SUPFAM" id="SSF82754">
    <property type="entry name" value="C-terminal, gelsolin-like domain of Sec23/24"/>
    <property type="match status" value="1"/>
</dbReference>
<comment type="subcellular location">
    <subcellularLocation>
        <location evidence="12">Cytoplasm</location>
    </subcellularLocation>
    <subcellularLocation>
        <location evidence="1 12">Cytoplasmic vesicle</location>
        <location evidence="1 12">COPII-coated vesicle membrane</location>
        <topology evidence="1 12">Peripheral membrane protein</topology>
        <orientation evidence="1 12">Cytoplasmic side</orientation>
    </subcellularLocation>
    <subcellularLocation>
        <location evidence="2 12">Endoplasmic reticulum membrane</location>
        <topology evidence="2 12">Peripheral membrane protein</topology>
        <orientation evidence="2 12">Cytoplasmic side</orientation>
    </subcellularLocation>
    <subcellularLocation>
        <location evidence="12">Golgi apparatus membrane</location>
        <topology evidence="12">Peripheral membrane protein</topology>
        <orientation evidence="12">Cytoplasmic side</orientation>
    </subcellularLocation>
</comment>
<evidence type="ECO:0000256" key="8">
    <source>
        <dbReference type="ARBA" id="ARBA00022892"/>
    </source>
</evidence>
<feature type="domain" description="Sec23/Sec24 helical" evidence="15">
    <location>
        <begin position="472"/>
        <end position="570"/>
    </location>
</feature>
<comment type="caution">
    <text evidence="17">The sequence shown here is derived from an EMBL/GenBank/DDBJ whole genome shotgun (WGS) entry which is preliminary data.</text>
</comment>
<dbReference type="Gene3D" id="2.60.40.1670">
    <property type="entry name" value="beta-sandwich domain of Sec23/24"/>
    <property type="match status" value="1"/>
</dbReference>
<dbReference type="InterPro" id="IPR036465">
    <property type="entry name" value="vWFA_dom_sf"/>
</dbReference>
<dbReference type="Pfam" id="PF04810">
    <property type="entry name" value="zf-Sec23_Sec24"/>
    <property type="match status" value="1"/>
</dbReference>
<dbReference type="Pfam" id="PF04811">
    <property type="entry name" value="Sec23_trunk"/>
    <property type="match status" value="1"/>
</dbReference>
<evidence type="ECO:0000256" key="2">
    <source>
        <dbReference type="ARBA" id="ARBA00004397"/>
    </source>
</evidence>
<dbReference type="Proteomes" id="UP001516464">
    <property type="component" value="Unassembled WGS sequence"/>
</dbReference>
<evidence type="ECO:0000256" key="1">
    <source>
        <dbReference type="ARBA" id="ARBA00004299"/>
    </source>
</evidence>
<evidence type="ECO:0000313" key="18">
    <source>
        <dbReference type="Proteomes" id="UP001516464"/>
    </source>
</evidence>
<feature type="domain" description="Sec23/Sec24 trunk" evidence="14">
    <location>
        <begin position="121"/>
        <end position="360"/>
    </location>
</feature>
<keyword evidence="9 12" id="KW-0653">Protein transport</keyword>
<evidence type="ECO:0000256" key="3">
    <source>
        <dbReference type="ARBA" id="ARBA00009210"/>
    </source>
</evidence>
<reference evidence="17 18" key="1">
    <citation type="submission" date="2019-01" db="EMBL/GenBank/DDBJ databases">
        <title>Genomes sequencing and comparative genomics of infectious freshwater microsporidia, Cucumispora dikerogammari and Thelohania contejeani.</title>
        <authorList>
            <person name="Cormier A."/>
            <person name="Giraud I."/>
            <person name="Wattier R."/>
            <person name="Teixeira M."/>
            <person name="Grandjean F."/>
            <person name="Rigaud T."/>
            <person name="Cordaux R."/>
        </authorList>
    </citation>
    <scope>NUCLEOTIDE SEQUENCE [LARGE SCALE GENOMIC DNA]</scope>
    <source>
        <strain evidence="17">T1</strain>
        <tissue evidence="17">Spores</tissue>
    </source>
</reference>
<evidence type="ECO:0000259" key="13">
    <source>
        <dbReference type="Pfam" id="PF04810"/>
    </source>
</evidence>
<feature type="domain" description="Zinc finger Sec23/Sec24-type" evidence="13">
    <location>
        <begin position="53"/>
        <end position="91"/>
    </location>
</feature>
<dbReference type="InterPro" id="IPR036174">
    <property type="entry name" value="Znf_Sec23_Sec24_sf"/>
</dbReference>
<dbReference type="Gene3D" id="2.30.30.380">
    <property type="entry name" value="Zn-finger domain of Sec23/24"/>
    <property type="match status" value="1"/>
</dbReference>
<keyword evidence="11 12" id="KW-0968">Cytoplasmic vesicle</keyword>
<dbReference type="InterPro" id="IPR036175">
    <property type="entry name" value="Sec23/24_helical_dom_sf"/>
</dbReference>
<evidence type="ECO:0000256" key="7">
    <source>
        <dbReference type="ARBA" id="ARBA00022833"/>
    </source>
</evidence>
<evidence type="ECO:0000259" key="14">
    <source>
        <dbReference type="Pfam" id="PF04811"/>
    </source>
</evidence>
<feature type="domain" description="Sec23/Sec24 beta-sandwich" evidence="16">
    <location>
        <begin position="380"/>
        <end position="460"/>
    </location>
</feature>
<sequence>MEEAFREIEEKDGIRLTWNLWPAGPMTTDALQVPIACLYTPRKNGAPVLDYEPINCSGCRSILNPYCTIDFDRKEWRCALCDKRSILPSHYQDITPDMLPAELYEHNTTVEYVLATEAESDPIFFFVIDTCTFDEERHQLLCDALVATLDTLPDNSIIGYLHYGTNIELTEEGRLTEINSENRIRKTYLFSGKKIYTKETFLGGSKNAILDPSKFFVRKSDALREIFQAMPRDSFPVMDGNRQVRCTGSALSLAAALLESRYNKTGVKILLFTQGPCTYGPGTIASLNLIHEIRSPDKTNSLYTKSAKEFYTTLAQRMATNNYSCDIIAATLNDVGIYEMRVLTDLTSGMIIMAQDFDKEIYTTSCRKNVSCEEGVLDQGLNANITVVTSKNLSFLGIRGQGSKVEGGWKMGSITLGQCVVAEFIPKEGVNGQMGFIQIITRYQRSDRKIRQRVTTFGRMFCEQEKIVSGFDQEAACVYQTRSFMDQAEGEMDIDLVRRVDRTLIRFLKKYATYQREDPGSLIIPESMSYYPNFMYFLRRSTLIQTLTSSPDETAYFRNLVCRLATTEAMTMIVPTLLMYDCEGGVSPVEMDGKSLRDDVVLLLDTFHNVLVWRGSDVVEWLAQGYEKEYPGIALAVTEAEKRGQELVNARLPTPQFVVCDRFGSQERILLSRVNPCPTAGVVTTDDIDFDSFYNCLAKIVVGK</sequence>
<dbReference type="SUPFAM" id="SSF81995">
    <property type="entry name" value="beta-sandwich domain of Sec23/24"/>
    <property type="match status" value="1"/>
</dbReference>
<dbReference type="PANTHER" id="PTHR11141">
    <property type="entry name" value="PROTEIN TRANSPORT PROTEIN SEC23"/>
    <property type="match status" value="1"/>
</dbReference>
<keyword evidence="12" id="KW-0333">Golgi apparatus</keyword>
<name>A0ABQ7I280_9MICR</name>
<dbReference type="Gene3D" id="3.40.20.10">
    <property type="entry name" value="Severin"/>
    <property type="match status" value="1"/>
</dbReference>
<dbReference type="EMBL" id="SBIQ01000012">
    <property type="protein sequence ID" value="KAF7684469.1"/>
    <property type="molecule type" value="Genomic_DNA"/>
</dbReference>
<evidence type="ECO:0000256" key="12">
    <source>
        <dbReference type="RuleBase" id="RU365030"/>
    </source>
</evidence>
<keyword evidence="10 12" id="KW-0472">Membrane</keyword>
<dbReference type="InterPro" id="IPR006900">
    <property type="entry name" value="Sec23/24_helical_dom"/>
</dbReference>
<dbReference type="Pfam" id="PF08033">
    <property type="entry name" value="Sec23_BS"/>
    <property type="match status" value="1"/>
</dbReference>
<keyword evidence="12" id="KW-0963">Cytoplasm</keyword>
<dbReference type="InterPro" id="IPR012990">
    <property type="entry name" value="Beta-sandwich_Sec23_24"/>
</dbReference>
<evidence type="ECO:0000256" key="11">
    <source>
        <dbReference type="ARBA" id="ARBA00023329"/>
    </source>
</evidence>
<proteinExistence type="inferred from homology"/>
<evidence type="ECO:0000256" key="4">
    <source>
        <dbReference type="ARBA" id="ARBA00022448"/>
    </source>
</evidence>
<organism evidence="17 18">
    <name type="scientific">Astathelohania contejeani</name>
    <dbReference type="NCBI Taxonomy" id="164912"/>
    <lineage>
        <taxon>Eukaryota</taxon>
        <taxon>Fungi</taxon>
        <taxon>Fungi incertae sedis</taxon>
        <taxon>Microsporidia</taxon>
        <taxon>Astathelohaniidae</taxon>
        <taxon>Astathelohania</taxon>
    </lineage>
</organism>
<dbReference type="SUPFAM" id="SSF81811">
    <property type="entry name" value="Helical domain of Sec23/24"/>
    <property type="match status" value="1"/>
</dbReference>
<evidence type="ECO:0000259" key="16">
    <source>
        <dbReference type="Pfam" id="PF08033"/>
    </source>
</evidence>
<keyword evidence="6 12" id="KW-0256">Endoplasmic reticulum</keyword>
<keyword evidence="18" id="KW-1185">Reference proteome</keyword>
<evidence type="ECO:0000256" key="9">
    <source>
        <dbReference type="ARBA" id="ARBA00022927"/>
    </source>
</evidence>
<keyword evidence="4 12" id="KW-0813">Transport</keyword>
<evidence type="ECO:0000259" key="15">
    <source>
        <dbReference type="Pfam" id="PF04815"/>
    </source>
</evidence>
<keyword evidence="7 12" id="KW-0862">Zinc</keyword>
<dbReference type="Pfam" id="PF04815">
    <property type="entry name" value="Sec23_helical"/>
    <property type="match status" value="1"/>
</dbReference>
<evidence type="ECO:0000256" key="10">
    <source>
        <dbReference type="ARBA" id="ARBA00023136"/>
    </source>
</evidence>
<evidence type="ECO:0000256" key="6">
    <source>
        <dbReference type="ARBA" id="ARBA00022824"/>
    </source>
</evidence>
<protein>
    <recommendedName>
        <fullName evidence="12">Protein transport protein SEC23</fullName>
    </recommendedName>
</protein>
<gene>
    <name evidence="17" type="primary">SEC23</name>
    <name evidence="17" type="ORF">TCON_0331</name>
</gene>
<dbReference type="InterPro" id="IPR029006">
    <property type="entry name" value="ADF-H/Gelsolin-like_dom_sf"/>
</dbReference>
<dbReference type="InterPro" id="IPR037364">
    <property type="entry name" value="Sec23"/>
</dbReference>
<dbReference type="InterPro" id="IPR036180">
    <property type="entry name" value="Gelsolin-like_dom_sf"/>
</dbReference>
<dbReference type="InterPro" id="IPR006896">
    <property type="entry name" value="Sec23/24_trunk_dom"/>
</dbReference>
<comment type="similarity">
    <text evidence="3 12">Belongs to the SEC23/SEC24 family. SEC23 subfamily.</text>
</comment>
<dbReference type="InterPro" id="IPR006895">
    <property type="entry name" value="Znf_Sec23_Sec24"/>
</dbReference>
<dbReference type="SUPFAM" id="SSF82919">
    <property type="entry name" value="Zn-finger domain of Sec23/24"/>
    <property type="match status" value="1"/>
</dbReference>
<keyword evidence="5 12" id="KW-0479">Metal-binding</keyword>
<dbReference type="PANTHER" id="PTHR11141:SF0">
    <property type="entry name" value="PROTEIN TRANSPORT PROTEIN SEC23"/>
    <property type="match status" value="1"/>
</dbReference>
<dbReference type="SUPFAM" id="SSF53300">
    <property type="entry name" value="vWA-like"/>
    <property type="match status" value="1"/>
</dbReference>
<comment type="function">
    <text evidence="12">Component of the coat protein complex II (COPII) which promotes the formation of transport vesicles from the endoplasmic reticulum (ER). The coat has two main functions, the physical deformation of the endoplasmic reticulum membrane into vesicles and the selection of cargo molecules.</text>
</comment>
<keyword evidence="8 12" id="KW-0931">ER-Golgi transport</keyword>
<evidence type="ECO:0000313" key="17">
    <source>
        <dbReference type="EMBL" id="KAF7684469.1"/>
    </source>
</evidence>
<dbReference type="Gene3D" id="3.40.50.410">
    <property type="entry name" value="von Willebrand factor, type A domain"/>
    <property type="match status" value="1"/>
</dbReference>